<evidence type="ECO:0000259" key="1">
    <source>
        <dbReference type="Pfam" id="PF01796"/>
    </source>
</evidence>
<dbReference type="RefSeq" id="WP_284254831.1">
    <property type="nucleotide sequence ID" value="NZ_BAAAQO010000004.1"/>
</dbReference>
<dbReference type="EMBL" id="BSVB01000001">
    <property type="protein sequence ID" value="GMA96203.1"/>
    <property type="molecule type" value="Genomic_DNA"/>
</dbReference>
<evidence type="ECO:0000259" key="2">
    <source>
        <dbReference type="Pfam" id="PF12172"/>
    </source>
</evidence>
<dbReference type="SUPFAM" id="SSF50249">
    <property type="entry name" value="Nucleic acid-binding proteins"/>
    <property type="match status" value="1"/>
</dbReference>
<dbReference type="Pfam" id="PF12172">
    <property type="entry name" value="zf-ChsH2"/>
    <property type="match status" value="1"/>
</dbReference>
<dbReference type="PANTHER" id="PTHR34075:SF5">
    <property type="entry name" value="BLR3430 PROTEIN"/>
    <property type="match status" value="1"/>
</dbReference>
<protein>
    <recommendedName>
        <fullName evidence="5">DNA-binding protein</fullName>
    </recommendedName>
</protein>
<feature type="domain" description="ChsH2 rubredoxin-like zinc ribbon" evidence="2">
    <location>
        <begin position="19"/>
        <end position="52"/>
    </location>
</feature>
<feature type="domain" description="ChsH2 C-terminal OB-fold" evidence="1">
    <location>
        <begin position="54"/>
        <end position="113"/>
    </location>
</feature>
<name>A0ABQ6K6X7_9MICO</name>
<dbReference type="InterPro" id="IPR022002">
    <property type="entry name" value="ChsH2_Znr"/>
</dbReference>
<sequence>MSRVPMASPRGEEERARRALAAGAIAFQVCEECGAAIWYPRTVCPACMSGALRWARSAGRGAVHSLTTLHRAGHPDREAELPYTVALVDLDEGIRIIGDLADGLRIGDRVGAEVAADGVRFVSADGEPAGGADAR</sequence>
<dbReference type="Proteomes" id="UP001157034">
    <property type="component" value="Unassembled WGS sequence"/>
</dbReference>
<evidence type="ECO:0000313" key="4">
    <source>
        <dbReference type="Proteomes" id="UP001157034"/>
    </source>
</evidence>
<dbReference type="InterPro" id="IPR012340">
    <property type="entry name" value="NA-bd_OB-fold"/>
</dbReference>
<dbReference type="PANTHER" id="PTHR34075">
    <property type="entry name" value="BLR3430 PROTEIN"/>
    <property type="match status" value="1"/>
</dbReference>
<dbReference type="InterPro" id="IPR052513">
    <property type="entry name" value="Thioester_dehydratase-like"/>
</dbReference>
<accession>A0ABQ6K6X7</accession>
<dbReference type="Gene3D" id="6.10.30.10">
    <property type="match status" value="1"/>
</dbReference>
<comment type="caution">
    <text evidence="3">The sequence shown here is derived from an EMBL/GenBank/DDBJ whole genome shotgun (WGS) entry which is preliminary data.</text>
</comment>
<keyword evidence="4" id="KW-1185">Reference proteome</keyword>
<dbReference type="Pfam" id="PF01796">
    <property type="entry name" value="OB_ChsH2_C"/>
    <property type="match status" value="1"/>
</dbReference>
<organism evidence="3 4">
    <name type="scientific">Pseudolysinimonas kribbensis</name>
    <dbReference type="NCBI Taxonomy" id="433641"/>
    <lineage>
        <taxon>Bacteria</taxon>
        <taxon>Bacillati</taxon>
        <taxon>Actinomycetota</taxon>
        <taxon>Actinomycetes</taxon>
        <taxon>Micrococcales</taxon>
        <taxon>Microbacteriaceae</taxon>
        <taxon>Pseudolysinimonas</taxon>
    </lineage>
</organism>
<gene>
    <name evidence="3" type="ORF">GCM10025881_30270</name>
</gene>
<evidence type="ECO:0000313" key="3">
    <source>
        <dbReference type="EMBL" id="GMA96203.1"/>
    </source>
</evidence>
<reference evidence="4" key="1">
    <citation type="journal article" date="2019" name="Int. J. Syst. Evol. Microbiol.">
        <title>The Global Catalogue of Microorganisms (GCM) 10K type strain sequencing project: providing services to taxonomists for standard genome sequencing and annotation.</title>
        <authorList>
            <consortium name="The Broad Institute Genomics Platform"/>
            <consortium name="The Broad Institute Genome Sequencing Center for Infectious Disease"/>
            <person name="Wu L."/>
            <person name="Ma J."/>
        </authorList>
    </citation>
    <scope>NUCLEOTIDE SEQUENCE [LARGE SCALE GENOMIC DNA]</scope>
    <source>
        <strain evidence="4">NBRC 108894</strain>
    </source>
</reference>
<proteinExistence type="predicted"/>
<dbReference type="InterPro" id="IPR002878">
    <property type="entry name" value="ChsH2_C"/>
</dbReference>
<evidence type="ECO:0008006" key="5">
    <source>
        <dbReference type="Google" id="ProtNLM"/>
    </source>
</evidence>